<name>A0A9Q1GQ09_9CARY</name>
<sequence length="184" mass="20176">MVFGGKEAPRFASPHNDPLVVEMKIASAIVSVDSITWDCFKKLKHPGRDIVPLVHPILGFGEQEVNPTGMIRLPVRFGDKLKAKNLEVDFLVIDVPTAYNVILGCPTLHKLHVGLFAVLTALIFRSPSVSVQRVGRLVFWAVSLTRKGDELDLLRISPLGFGPLALIHIIEVSLEVGVIPKFLG</sequence>
<keyword evidence="2" id="KW-1185">Reference proteome</keyword>
<comment type="caution">
    <text evidence="1">The sequence shown here is derived from an EMBL/GenBank/DDBJ whole genome shotgun (WGS) entry which is preliminary data.</text>
</comment>
<dbReference type="PANTHER" id="PTHR33240">
    <property type="entry name" value="OS08G0508500 PROTEIN"/>
    <property type="match status" value="1"/>
</dbReference>
<evidence type="ECO:0000313" key="2">
    <source>
        <dbReference type="Proteomes" id="UP001153076"/>
    </source>
</evidence>
<dbReference type="AlphaFoldDB" id="A0A9Q1GQ09"/>
<evidence type="ECO:0000313" key="1">
    <source>
        <dbReference type="EMBL" id="KAJ8422558.1"/>
    </source>
</evidence>
<dbReference type="EMBL" id="JAKOGI010002225">
    <property type="protein sequence ID" value="KAJ8422558.1"/>
    <property type="molecule type" value="Genomic_DNA"/>
</dbReference>
<gene>
    <name evidence="1" type="ORF">Cgig2_005756</name>
</gene>
<accession>A0A9Q1GQ09</accession>
<dbReference type="Proteomes" id="UP001153076">
    <property type="component" value="Unassembled WGS sequence"/>
</dbReference>
<dbReference type="PANTHER" id="PTHR33240:SF17">
    <property type="entry name" value="EUKARYOTIC PEPTIDE CHAIN RELEASE FACTOR GTP-BINDING SUBUNIT-LIKE"/>
    <property type="match status" value="1"/>
</dbReference>
<proteinExistence type="predicted"/>
<protein>
    <submittedName>
        <fullName evidence="1">Uncharacterized protein</fullName>
    </submittedName>
</protein>
<organism evidence="1 2">
    <name type="scientific">Carnegiea gigantea</name>
    <dbReference type="NCBI Taxonomy" id="171969"/>
    <lineage>
        <taxon>Eukaryota</taxon>
        <taxon>Viridiplantae</taxon>
        <taxon>Streptophyta</taxon>
        <taxon>Embryophyta</taxon>
        <taxon>Tracheophyta</taxon>
        <taxon>Spermatophyta</taxon>
        <taxon>Magnoliopsida</taxon>
        <taxon>eudicotyledons</taxon>
        <taxon>Gunneridae</taxon>
        <taxon>Pentapetalae</taxon>
        <taxon>Caryophyllales</taxon>
        <taxon>Cactineae</taxon>
        <taxon>Cactaceae</taxon>
        <taxon>Cactoideae</taxon>
        <taxon>Echinocereeae</taxon>
        <taxon>Carnegiea</taxon>
    </lineage>
</organism>
<reference evidence="1" key="1">
    <citation type="submission" date="2022-04" db="EMBL/GenBank/DDBJ databases">
        <title>Carnegiea gigantea Genome sequencing and assembly v2.</title>
        <authorList>
            <person name="Copetti D."/>
            <person name="Sanderson M.J."/>
            <person name="Burquez A."/>
            <person name="Wojciechowski M.F."/>
        </authorList>
    </citation>
    <scope>NUCLEOTIDE SEQUENCE</scope>
    <source>
        <strain evidence="1">SGP5-SGP5p</strain>
        <tissue evidence="1">Aerial part</tissue>
    </source>
</reference>